<evidence type="ECO:0000259" key="17">
    <source>
        <dbReference type="Pfam" id="PF02706"/>
    </source>
</evidence>
<feature type="domain" description="Tyrosine-protein kinase G-rich" evidence="19">
    <location>
        <begin position="382"/>
        <end position="462"/>
    </location>
</feature>
<dbReference type="Pfam" id="PF02706">
    <property type="entry name" value="Wzz"/>
    <property type="match status" value="1"/>
</dbReference>
<keyword evidence="9" id="KW-0067">ATP-binding</keyword>
<comment type="subcellular location">
    <subcellularLocation>
        <location evidence="1">Cell inner membrane</location>
        <topology evidence="1">Multi-pass membrane protein</topology>
    </subcellularLocation>
</comment>
<feature type="transmembrane region" description="Helical" evidence="16">
    <location>
        <begin position="441"/>
        <end position="464"/>
    </location>
</feature>
<feature type="region of interest" description="Disordered" evidence="15">
    <location>
        <begin position="493"/>
        <end position="513"/>
    </location>
</feature>
<dbReference type="GO" id="GO:0005886">
    <property type="term" value="C:plasma membrane"/>
    <property type="evidence" value="ECO:0007669"/>
    <property type="project" value="UniProtKB-SubCell"/>
</dbReference>
<comment type="catalytic activity">
    <reaction evidence="13">
        <text>L-tyrosyl-[protein] + ATP = O-phospho-L-tyrosyl-[protein] + ADP + H(+)</text>
        <dbReference type="Rhea" id="RHEA:10596"/>
        <dbReference type="Rhea" id="RHEA-COMP:10136"/>
        <dbReference type="Rhea" id="RHEA-COMP:20101"/>
        <dbReference type="ChEBI" id="CHEBI:15378"/>
        <dbReference type="ChEBI" id="CHEBI:30616"/>
        <dbReference type="ChEBI" id="CHEBI:46858"/>
        <dbReference type="ChEBI" id="CHEBI:61978"/>
        <dbReference type="ChEBI" id="CHEBI:456216"/>
    </reaction>
</comment>
<evidence type="ECO:0000256" key="1">
    <source>
        <dbReference type="ARBA" id="ARBA00004429"/>
    </source>
</evidence>
<evidence type="ECO:0000313" key="21">
    <source>
        <dbReference type="Proteomes" id="UP000186878"/>
    </source>
</evidence>
<dbReference type="InterPro" id="IPR027417">
    <property type="entry name" value="P-loop_NTPase"/>
</dbReference>
<keyword evidence="11 16" id="KW-0472">Membrane</keyword>
<dbReference type="PANTHER" id="PTHR32309">
    <property type="entry name" value="TYROSINE-PROTEIN KINASE"/>
    <property type="match status" value="1"/>
</dbReference>
<dbReference type="PANTHER" id="PTHR32309:SF32">
    <property type="entry name" value="TYROSINE-PROTEIN KINASE ETK-RELATED"/>
    <property type="match status" value="1"/>
</dbReference>
<keyword evidence="3" id="KW-1003">Cell membrane</keyword>
<evidence type="ECO:0000256" key="10">
    <source>
        <dbReference type="ARBA" id="ARBA00022989"/>
    </source>
</evidence>
<evidence type="ECO:0000256" key="12">
    <source>
        <dbReference type="ARBA" id="ARBA00023137"/>
    </source>
</evidence>
<evidence type="ECO:0000259" key="19">
    <source>
        <dbReference type="Pfam" id="PF13807"/>
    </source>
</evidence>
<keyword evidence="12" id="KW-0829">Tyrosine-protein kinase</keyword>
<dbReference type="Pfam" id="PF23607">
    <property type="entry name" value="WZC_N"/>
    <property type="match status" value="1"/>
</dbReference>
<dbReference type="CDD" id="cd05387">
    <property type="entry name" value="BY-kinase"/>
    <property type="match status" value="1"/>
</dbReference>
<gene>
    <name evidence="20" type="ORF">BTW07_15145</name>
</gene>
<accession>A0A1Q8SPQ8</accession>
<name>A0A1Q8SPQ8_9GAMM</name>
<keyword evidence="6 16" id="KW-0812">Transmembrane</keyword>
<evidence type="ECO:0000256" key="6">
    <source>
        <dbReference type="ARBA" id="ARBA00022692"/>
    </source>
</evidence>
<evidence type="ECO:0000256" key="14">
    <source>
        <dbReference type="SAM" id="Coils"/>
    </source>
</evidence>
<reference evidence="20 21" key="1">
    <citation type="submission" date="2016-12" db="EMBL/GenBank/DDBJ databases">
        <title>Draft genome sequences of strains Salinicola socius SMB35, Salinicola sp. MH3R3-1 and Chromohalobacter sp. SMB17 from the Verkhnekamsk potash mining region of Russia.</title>
        <authorList>
            <person name="Mavrodi D.V."/>
            <person name="Olsson B.E."/>
            <person name="Korsakova E.S."/>
            <person name="Pyankova A."/>
            <person name="Mavrodi O.V."/>
            <person name="Plotnikova E.G."/>
        </authorList>
    </citation>
    <scope>NUCLEOTIDE SEQUENCE [LARGE SCALE GENOMIC DNA]</scope>
    <source>
        <strain evidence="20 21">SMB35</strain>
    </source>
</reference>
<dbReference type="InterPro" id="IPR050445">
    <property type="entry name" value="Bact_polysacc_biosynth/exp"/>
</dbReference>
<dbReference type="EMBL" id="MSDO01000022">
    <property type="protein sequence ID" value="OLO03405.1"/>
    <property type="molecule type" value="Genomic_DNA"/>
</dbReference>
<evidence type="ECO:0000313" key="20">
    <source>
        <dbReference type="EMBL" id="OLO03405.1"/>
    </source>
</evidence>
<comment type="caution">
    <text evidence="20">The sequence shown here is derived from an EMBL/GenBank/DDBJ whole genome shotgun (WGS) entry which is preliminary data.</text>
</comment>
<dbReference type="InterPro" id="IPR032807">
    <property type="entry name" value="GNVR"/>
</dbReference>
<feature type="transmembrane region" description="Helical" evidence="16">
    <location>
        <begin position="33"/>
        <end position="56"/>
    </location>
</feature>
<evidence type="ECO:0000256" key="4">
    <source>
        <dbReference type="ARBA" id="ARBA00022519"/>
    </source>
</evidence>
<evidence type="ECO:0000256" key="2">
    <source>
        <dbReference type="ARBA" id="ARBA00008883"/>
    </source>
</evidence>
<dbReference type="AlphaFoldDB" id="A0A1Q8SPQ8"/>
<dbReference type="Pfam" id="PF13614">
    <property type="entry name" value="AAA_31"/>
    <property type="match status" value="1"/>
</dbReference>
<keyword evidence="21" id="KW-1185">Reference proteome</keyword>
<organism evidence="20 21">
    <name type="scientific">Salinicola socius</name>
    <dbReference type="NCBI Taxonomy" id="404433"/>
    <lineage>
        <taxon>Bacteria</taxon>
        <taxon>Pseudomonadati</taxon>
        <taxon>Pseudomonadota</taxon>
        <taxon>Gammaproteobacteria</taxon>
        <taxon>Oceanospirillales</taxon>
        <taxon>Halomonadaceae</taxon>
        <taxon>Salinicola</taxon>
    </lineage>
</organism>
<keyword evidence="10 16" id="KW-1133">Transmembrane helix</keyword>
<dbReference type="OrthoDB" id="9775724at2"/>
<feature type="domain" description="AAA" evidence="18">
    <location>
        <begin position="554"/>
        <end position="669"/>
    </location>
</feature>
<dbReference type="RefSeq" id="WP_075571006.1">
    <property type="nucleotide sequence ID" value="NZ_MSDO01000022.1"/>
</dbReference>
<evidence type="ECO:0000256" key="13">
    <source>
        <dbReference type="ARBA" id="ARBA00053015"/>
    </source>
</evidence>
<dbReference type="InterPro" id="IPR005702">
    <property type="entry name" value="Wzc-like_C"/>
</dbReference>
<dbReference type="GO" id="GO:0004713">
    <property type="term" value="F:protein tyrosine kinase activity"/>
    <property type="evidence" value="ECO:0007669"/>
    <property type="project" value="UniProtKB-KW"/>
</dbReference>
<proteinExistence type="inferred from homology"/>
<dbReference type="STRING" id="404433.BTW07_15145"/>
<dbReference type="SUPFAM" id="SSF52540">
    <property type="entry name" value="P-loop containing nucleoside triphosphate hydrolases"/>
    <property type="match status" value="1"/>
</dbReference>
<keyword evidence="8 20" id="KW-0418">Kinase</keyword>
<evidence type="ECO:0000256" key="7">
    <source>
        <dbReference type="ARBA" id="ARBA00022741"/>
    </source>
</evidence>
<evidence type="ECO:0000256" key="15">
    <source>
        <dbReference type="SAM" id="MobiDB-lite"/>
    </source>
</evidence>
<evidence type="ECO:0000256" key="16">
    <source>
        <dbReference type="SAM" id="Phobius"/>
    </source>
</evidence>
<protein>
    <submittedName>
        <fullName evidence="20">Tyrosine-protein kinase</fullName>
    </submittedName>
</protein>
<evidence type="ECO:0000259" key="18">
    <source>
        <dbReference type="Pfam" id="PF13614"/>
    </source>
</evidence>
<dbReference type="Gene3D" id="3.40.50.300">
    <property type="entry name" value="P-loop containing nucleotide triphosphate hydrolases"/>
    <property type="match status" value="1"/>
</dbReference>
<evidence type="ECO:0000256" key="5">
    <source>
        <dbReference type="ARBA" id="ARBA00022679"/>
    </source>
</evidence>
<feature type="coiled-coil region" evidence="14">
    <location>
        <begin position="270"/>
        <end position="376"/>
    </location>
</feature>
<keyword evidence="14" id="KW-0175">Coiled coil</keyword>
<keyword evidence="5" id="KW-0808">Transferase</keyword>
<keyword evidence="7" id="KW-0547">Nucleotide-binding</keyword>
<feature type="domain" description="Polysaccharide chain length determinant N-terminal" evidence="17">
    <location>
        <begin position="16"/>
        <end position="105"/>
    </location>
</feature>
<evidence type="ECO:0000256" key="11">
    <source>
        <dbReference type="ARBA" id="ARBA00023136"/>
    </source>
</evidence>
<dbReference type="FunFam" id="3.40.50.300:FF:000527">
    <property type="entry name" value="Tyrosine-protein kinase etk"/>
    <property type="match status" value="1"/>
</dbReference>
<evidence type="ECO:0000256" key="3">
    <source>
        <dbReference type="ARBA" id="ARBA00022475"/>
    </source>
</evidence>
<evidence type="ECO:0000256" key="8">
    <source>
        <dbReference type="ARBA" id="ARBA00022777"/>
    </source>
</evidence>
<keyword evidence="4" id="KW-0997">Cell inner membrane</keyword>
<evidence type="ECO:0000256" key="9">
    <source>
        <dbReference type="ARBA" id="ARBA00022840"/>
    </source>
</evidence>
<dbReference type="InterPro" id="IPR025669">
    <property type="entry name" value="AAA_dom"/>
</dbReference>
<dbReference type="GO" id="GO:0005524">
    <property type="term" value="F:ATP binding"/>
    <property type="evidence" value="ECO:0007669"/>
    <property type="project" value="UniProtKB-KW"/>
</dbReference>
<dbReference type="Pfam" id="PF13807">
    <property type="entry name" value="GNVR"/>
    <property type="match status" value="1"/>
</dbReference>
<dbReference type="Proteomes" id="UP000186878">
    <property type="component" value="Unassembled WGS sequence"/>
</dbReference>
<sequence>MTTSNTSTPSTATNHEEIDIRRLLGILLDHKKWVLASVIGFALLGIVYVSLATPIYRADALVQIENATPGSNPLQEVSNLLGEKPPSLSEIEIIRSRMVLGQAVDLLNLDVNVTPVTLPIIGTFLQRRGIGRPGFAEGWGYAFSGESIAVSEMPVADDYLGQTFTLRVRDSYTYDLLDSDGDLLGSGKIGQLSTFLNGEVGLRVTSIQAAAGAEFSIQHISRLAAINSLRSRLSVAEAGSETGILDWSLTGPDPDATEKALNTIADIYYSQNVQRQAEEARKSLDFLNTQVPQIRDQLNRSEEQLNEYRQSKDSVDLSMETKSVLERIVNLESQLNELEMNEAEISQRFTKSHPTYQALLEKKAQLQRQRDNLDKQVKGLPETQQEILRLQRDVEVTNEIYVQLLNKVQETKIAEASTVGNVRILDNAAVLSVPVAPNKSLLVAVAIIVGLIIGVAGVFLRALFNRGIENQEQIEELGLPVYATIPLSDEQSKLNRRVKRSSKDQSRSFPGGLLAARNPADVSVEALRGLRTSLHFAMLEAGDNRLMITGPSPGVGKSFVSVNLATVCAQAGQRVLIIDADMRKGQVHSAFGTKSENGLSDVLSGKLSLEQVIRDVDDIDNLHYVARGMAPPNPSELLMGARFSEFLTTVSERFDLVIVDSPPILAVTDAAIIGKQVGTTLVLARFQLNPVKEMELAINRLKTAGVEPRGAILNAVERKAATEYGYGYYHYSYK</sequence>
<dbReference type="GO" id="GO:0042802">
    <property type="term" value="F:identical protein binding"/>
    <property type="evidence" value="ECO:0007669"/>
    <property type="project" value="UniProtKB-ARBA"/>
</dbReference>
<dbReference type="NCBIfam" id="TIGR01007">
    <property type="entry name" value="eps_fam"/>
    <property type="match status" value="1"/>
</dbReference>
<dbReference type="InterPro" id="IPR003856">
    <property type="entry name" value="LPS_length_determ_N"/>
</dbReference>
<comment type="similarity">
    <text evidence="2">Belongs to the etk/wzc family.</text>
</comment>